<dbReference type="AlphaFoldDB" id="A0A3S1CFF4"/>
<dbReference type="Proteomes" id="UP000271624">
    <property type="component" value="Unassembled WGS sequence"/>
</dbReference>
<sequence length="238" mass="26526">MTRLTIPHKFFPVCIGVLFAALGLLQTGRASATQSIFDQKKVLFDNDGVPSLTAGREATLWIQAEDFAVEQDSWLDHIQFWTVEAPGSKWDGTVKYSLFEDIDGQPDTQPFVSGIGANVVKKATNRSLFNYYDEYSYSFDLEKPVKIAADTTYWLGLHLSSNFDRDEIYWETTDKGFGTNGMSAYLGELKNWSRSSAPVERAFVLNSKSSTNTREVPEPSAILGTLLVVGAVLRSKKN</sequence>
<dbReference type="NCBIfam" id="TIGR02595">
    <property type="entry name" value="PEP_CTERM"/>
    <property type="match status" value="1"/>
</dbReference>
<keyword evidence="2" id="KW-1185">Reference proteome</keyword>
<evidence type="ECO:0000313" key="1">
    <source>
        <dbReference type="EMBL" id="RUT06219.1"/>
    </source>
</evidence>
<dbReference type="RefSeq" id="WP_158632838.1">
    <property type="nucleotide sequence ID" value="NZ_RSCL01000007.1"/>
</dbReference>
<dbReference type="InterPro" id="IPR013424">
    <property type="entry name" value="Ice-binding_C"/>
</dbReference>
<protein>
    <recommendedName>
        <fullName evidence="3">PEP-CTERM protein-sorting domain-containing protein</fullName>
    </recommendedName>
</protein>
<proteinExistence type="predicted"/>
<evidence type="ECO:0008006" key="3">
    <source>
        <dbReference type="Google" id="ProtNLM"/>
    </source>
</evidence>
<dbReference type="EMBL" id="RSCL01000007">
    <property type="protein sequence ID" value="RUT06219.1"/>
    <property type="molecule type" value="Genomic_DNA"/>
</dbReference>
<reference evidence="1" key="1">
    <citation type="submission" date="2018-12" db="EMBL/GenBank/DDBJ databases">
        <authorList>
            <person name="Will S."/>
            <person name="Neumann-Schaal M."/>
            <person name="Henke P."/>
        </authorList>
    </citation>
    <scope>NUCLEOTIDE SEQUENCE</scope>
    <source>
        <strain evidence="1">PCC 7102</strain>
    </source>
</reference>
<gene>
    <name evidence="1" type="ORF">DSM106972_034250</name>
</gene>
<dbReference type="OrthoDB" id="507697at2"/>
<evidence type="ECO:0000313" key="2">
    <source>
        <dbReference type="Proteomes" id="UP000271624"/>
    </source>
</evidence>
<comment type="caution">
    <text evidence="1">The sequence shown here is derived from an EMBL/GenBank/DDBJ whole genome shotgun (WGS) entry which is preliminary data.</text>
</comment>
<reference evidence="1" key="2">
    <citation type="journal article" date="2019" name="Genome Biol. Evol.">
        <title>Day and night: Metabolic profiles and evolutionary relationships of six axenic non-marine cyanobacteria.</title>
        <authorList>
            <person name="Will S.E."/>
            <person name="Henke P."/>
            <person name="Boedeker C."/>
            <person name="Huang S."/>
            <person name="Brinkmann H."/>
            <person name="Rohde M."/>
            <person name="Jarek M."/>
            <person name="Friedl T."/>
            <person name="Seufert S."/>
            <person name="Schumacher M."/>
            <person name="Overmann J."/>
            <person name="Neumann-Schaal M."/>
            <person name="Petersen J."/>
        </authorList>
    </citation>
    <scope>NUCLEOTIDE SEQUENCE [LARGE SCALE GENOMIC DNA]</scope>
    <source>
        <strain evidence="1">PCC 7102</strain>
    </source>
</reference>
<name>A0A3S1CFF4_9CYAN</name>
<accession>A0A3S1CFF4</accession>
<organism evidence="1 2">
    <name type="scientific">Dulcicalothrix desertica PCC 7102</name>
    <dbReference type="NCBI Taxonomy" id="232991"/>
    <lineage>
        <taxon>Bacteria</taxon>
        <taxon>Bacillati</taxon>
        <taxon>Cyanobacteriota</taxon>
        <taxon>Cyanophyceae</taxon>
        <taxon>Nostocales</taxon>
        <taxon>Calotrichaceae</taxon>
        <taxon>Dulcicalothrix</taxon>
    </lineage>
</organism>